<comment type="caution">
    <text evidence="1">The sequence shown here is derived from an EMBL/GenBank/DDBJ whole genome shotgun (WGS) entry which is preliminary data.</text>
</comment>
<keyword evidence="2" id="KW-1185">Reference proteome</keyword>
<reference evidence="1 2" key="1">
    <citation type="submission" date="2018-06" db="EMBL/GenBank/DDBJ databases">
        <title>Comparative genomics reveals the genomic features of Rhizophagus irregularis, R. cerebriforme, R. diaphanum and Gigaspora rosea, and their symbiotic lifestyle signature.</title>
        <authorList>
            <person name="Morin E."/>
            <person name="San Clemente H."/>
            <person name="Chen E.C.H."/>
            <person name="De La Providencia I."/>
            <person name="Hainaut M."/>
            <person name="Kuo A."/>
            <person name="Kohler A."/>
            <person name="Murat C."/>
            <person name="Tang N."/>
            <person name="Roy S."/>
            <person name="Loubradou J."/>
            <person name="Henrissat B."/>
            <person name="Grigoriev I.V."/>
            <person name="Corradi N."/>
            <person name="Roux C."/>
            <person name="Martin F.M."/>
        </authorList>
    </citation>
    <scope>NUCLEOTIDE SEQUENCE [LARGE SCALE GENOMIC DNA]</scope>
    <source>
        <strain evidence="1 2">DAOM 194757</strain>
    </source>
</reference>
<protein>
    <submittedName>
        <fullName evidence="1">Uncharacterized protein</fullName>
    </submittedName>
</protein>
<organism evidence="1 2">
    <name type="scientific">Gigaspora rosea</name>
    <dbReference type="NCBI Taxonomy" id="44941"/>
    <lineage>
        <taxon>Eukaryota</taxon>
        <taxon>Fungi</taxon>
        <taxon>Fungi incertae sedis</taxon>
        <taxon>Mucoromycota</taxon>
        <taxon>Glomeromycotina</taxon>
        <taxon>Glomeromycetes</taxon>
        <taxon>Diversisporales</taxon>
        <taxon>Gigasporaceae</taxon>
        <taxon>Gigaspora</taxon>
    </lineage>
</organism>
<name>A0A397UY71_9GLOM</name>
<gene>
    <name evidence="1" type="ORF">C2G38_2095209</name>
</gene>
<dbReference type="Proteomes" id="UP000266673">
    <property type="component" value="Unassembled WGS sequence"/>
</dbReference>
<evidence type="ECO:0000313" key="2">
    <source>
        <dbReference type="Proteomes" id="UP000266673"/>
    </source>
</evidence>
<evidence type="ECO:0000313" key="1">
    <source>
        <dbReference type="EMBL" id="RIB14682.1"/>
    </source>
</evidence>
<accession>A0A397UY71</accession>
<feature type="non-terminal residue" evidence="1">
    <location>
        <position position="383"/>
    </location>
</feature>
<dbReference type="EMBL" id="QKWP01000807">
    <property type="protein sequence ID" value="RIB14682.1"/>
    <property type="molecule type" value="Genomic_DNA"/>
</dbReference>
<proteinExistence type="predicted"/>
<dbReference type="OrthoDB" id="2437074at2759"/>
<dbReference type="AlphaFoldDB" id="A0A397UY71"/>
<sequence length="383" mass="44839">MDPYSLKNAISASKLFENKHIPIQELQEQYIIKSDKIIYTNDGKVLIEELVSDNWVEYLRKDLKDTNSITVPSKKTADIITKNIGNRLTSDYNAIGKEFEGKYLKWGLELDDKSVRLKLTVVNYNYAKKKWNDTKKSLDILPSLKDINGEKFIQYCEVLENDDFITFTCIGVIIWTYKISGIKMHYFWNDWNAHLEKFDFKSNALLDRLKAWTSERILPASSYETVYKNLYAKFGESELFKDFLESNIENEFYLACYGKTLMETFISVKDDKWVRILGDKCVKQCMHKDNNNHLISKISLLSIIFENFNDLSENHPAVIASTLASIGFVVPSAFVIPNSMSSHLSCYGRYYNLSTSFFDRLISNLWVRWINFKENYFQKFQER</sequence>